<protein>
    <submittedName>
        <fullName evidence="4">ZM domain-containing protein</fullName>
    </submittedName>
</protein>
<reference evidence="4" key="1">
    <citation type="submission" date="2016-06" db="UniProtKB">
        <authorList>
            <consortium name="WormBaseParasite"/>
        </authorList>
    </citation>
    <scope>IDENTIFICATION</scope>
</reference>
<dbReference type="WBParaSite" id="OFLC_0000616001-mRNA-1">
    <property type="protein sequence ID" value="OFLC_0000616001-mRNA-1"/>
    <property type="gene ID" value="OFLC_0000616001"/>
</dbReference>
<reference evidence="2 3" key="2">
    <citation type="submission" date="2018-11" db="EMBL/GenBank/DDBJ databases">
        <authorList>
            <consortium name="Pathogen Informatics"/>
        </authorList>
    </citation>
    <scope>NUCLEOTIDE SEQUENCE [LARGE SCALE GENOMIC DNA]</scope>
</reference>
<dbReference type="STRING" id="387005.A0A183HF99"/>
<dbReference type="AlphaFoldDB" id="A0A183HF99"/>
<gene>
    <name evidence="2" type="ORF">OFLC_LOCUS6161</name>
</gene>
<feature type="compositionally biased region" description="Polar residues" evidence="1">
    <location>
        <begin position="135"/>
        <end position="148"/>
    </location>
</feature>
<evidence type="ECO:0000313" key="2">
    <source>
        <dbReference type="EMBL" id="VDO45625.1"/>
    </source>
</evidence>
<feature type="compositionally biased region" description="Polar residues" evidence="1">
    <location>
        <begin position="162"/>
        <end position="172"/>
    </location>
</feature>
<keyword evidence="3" id="KW-1185">Reference proteome</keyword>
<accession>A0A183HF99</accession>
<dbReference type="EMBL" id="UZAJ01005710">
    <property type="protein sequence ID" value="VDO45625.1"/>
    <property type="molecule type" value="Genomic_DNA"/>
</dbReference>
<name>A0A183HF99_9BILA</name>
<evidence type="ECO:0000313" key="4">
    <source>
        <dbReference type="WBParaSite" id="OFLC_0000616001-mRNA-1"/>
    </source>
</evidence>
<feature type="region of interest" description="Disordered" evidence="1">
    <location>
        <begin position="122"/>
        <end position="220"/>
    </location>
</feature>
<feature type="compositionally biased region" description="Polar residues" evidence="1">
    <location>
        <begin position="189"/>
        <end position="220"/>
    </location>
</feature>
<sequence length="220" mass="24327">MHTMQMSLNGYSNQSDYQSTLPVYASRVIPGSQLSTPQYHLNLDGTYVLHPQDSNAHSVVGSPFVLNNAVANSTAASSSRLDPSLEINRNLTNWGLTYKAGQTMRPQRRTWENRTFTKSEVDLSNQPEFLPGVSSHLQDQSTGASENINGAKMPESKPFHQGDSNLPQQLQQADFDLYINQNENDKSGHQQSPPKDPISSINADVQPTHMNQKLSSTRAS</sequence>
<evidence type="ECO:0000256" key="1">
    <source>
        <dbReference type="SAM" id="MobiDB-lite"/>
    </source>
</evidence>
<evidence type="ECO:0000313" key="3">
    <source>
        <dbReference type="Proteomes" id="UP000267606"/>
    </source>
</evidence>
<organism evidence="4">
    <name type="scientific">Onchocerca flexuosa</name>
    <dbReference type="NCBI Taxonomy" id="387005"/>
    <lineage>
        <taxon>Eukaryota</taxon>
        <taxon>Metazoa</taxon>
        <taxon>Ecdysozoa</taxon>
        <taxon>Nematoda</taxon>
        <taxon>Chromadorea</taxon>
        <taxon>Rhabditida</taxon>
        <taxon>Spirurina</taxon>
        <taxon>Spiruromorpha</taxon>
        <taxon>Filarioidea</taxon>
        <taxon>Onchocercidae</taxon>
        <taxon>Onchocerca</taxon>
    </lineage>
</organism>
<proteinExistence type="predicted"/>
<dbReference type="Proteomes" id="UP000267606">
    <property type="component" value="Unassembled WGS sequence"/>
</dbReference>